<dbReference type="AlphaFoldDB" id="A0A060BYM2"/>
<evidence type="ECO:0000313" key="2">
    <source>
        <dbReference type="EMBL" id="AIA87792.1"/>
    </source>
</evidence>
<proteinExistence type="predicted"/>
<dbReference type="InterPro" id="IPR041253">
    <property type="entry name" value="CBM77"/>
</dbReference>
<dbReference type="Pfam" id="PF18283">
    <property type="entry name" value="CBM77"/>
    <property type="match status" value="1"/>
</dbReference>
<feature type="domain" description="Carbohydrate binding module 77" evidence="1">
    <location>
        <begin position="23"/>
        <end position="89"/>
    </location>
</feature>
<reference evidence="2" key="1">
    <citation type="journal article" date="2013" name="Environ. Microbiol.">
        <title>Seasonally variable intestinal metagenomes of the red palm weevil (Rhynchophorus ferrugineus).</title>
        <authorList>
            <person name="Jia S."/>
            <person name="Zhang X."/>
            <person name="Zhang G."/>
            <person name="Yin A."/>
            <person name="Zhang S."/>
            <person name="Li F."/>
            <person name="Wang L."/>
            <person name="Zhao D."/>
            <person name="Yun Q."/>
            <person name="Tala"/>
            <person name="Wang J."/>
            <person name="Sun G."/>
            <person name="Baabdullah M."/>
            <person name="Yu X."/>
            <person name="Hu S."/>
            <person name="Al-Mssallem I.S."/>
            <person name="Yu J."/>
        </authorList>
    </citation>
    <scope>NUCLEOTIDE SEQUENCE</scope>
</reference>
<protein>
    <submittedName>
        <fullName evidence="2">CAZy families PL1 protein</fullName>
    </submittedName>
</protein>
<evidence type="ECO:0000259" key="1">
    <source>
        <dbReference type="Pfam" id="PF18283"/>
    </source>
</evidence>
<sequence length="90" mass="9143">GSGTGESDEDSDKEGGVCEIYDAGSNSGFTIAGNTSTSKGTVVVDGITYACCLKMETGTQISFTTSSAKTLTLNFLASDNNKKAKVDGVS</sequence>
<accession>A0A060BYM2</accession>
<feature type="non-terminal residue" evidence="2">
    <location>
        <position position="90"/>
    </location>
</feature>
<organism evidence="2">
    <name type="scientific">uncultured Geobacillus sp</name>
    <dbReference type="NCBI Taxonomy" id="228952"/>
    <lineage>
        <taxon>Bacteria</taxon>
        <taxon>Bacillati</taxon>
        <taxon>Bacillota</taxon>
        <taxon>Bacilli</taxon>
        <taxon>Bacillales</taxon>
        <taxon>Anoxybacillaceae</taxon>
        <taxon>Geobacillus</taxon>
        <taxon>environmental samples</taxon>
    </lineage>
</organism>
<dbReference type="EMBL" id="KF120519">
    <property type="protein sequence ID" value="AIA87792.1"/>
    <property type="molecule type" value="Genomic_DNA"/>
</dbReference>
<name>A0A060BYM2_9BACL</name>
<feature type="non-terminal residue" evidence="2">
    <location>
        <position position="1"/>
    </location>
</feature>